<accession>A0AB39EBE9</accession>
<protein>
    <submittedName>
        <fullName evidence="2">CDP-glycerol glycerophosphotransferase family protein</fullName>
    </submittedName>
</protein>
<dbReference type="EMBL" id="CP158260">
    <property type="protein sequence ID" value="XDJ64504.1"/>
    <property type="molecule type" value="Genomic_DNA"/>
</dbReference>
<evidence type="ECO:0000313" key="1">
    <source>
        <dbReference type="EMBL" id="XDJ60881.1"/>
    </source>
</evidence>
<evidence type="ECO:0000313" key="2">
    <source>
        <dbReference type="EMBL" id="XDJ64504.1"/>
    </source>
</evidence>
<dbReference type="Gene3D" id="3.40.50.12580">
    <property type="match status" value="1"/>
</dbReference>
<gene>
    <name evidence="3" type="ORF">ABRY91_06320</name>
    <name evidence="1" type="ORF">ABRY92_13050</name>
    <name evidence="2" type="ORF">ABRZ03_03950</name>
    <name evidence="4" type="ORF">ABRZ08_11575</name>
</gene>
<dbReference type="RefSeq" id="WP_368641523.1">
    <property type="nucleotide sequence ID" value="NZ_CP158259.1"/>
</dbReference>
<name>A0AB39EBE9_9BURK</name>
<dbReference type="EMBL" id="CP158268">
    <property type="protein sequence ID" value="XDJ84839.1"/>
    <property type="molecule type" value="Genomic_DNA"/>
</dbReference>
<proteinExistence type="predicted"/>
<dbReference type="Pfam" id="PF04464">
    <property type="entry name" value="Glyphos_transf"/>
    <property type="match status" value="1"/>
</dbReference>
<dbReference type="GO" id="GO:0016020">
    <property type="term" value="C:membrane"/>
    <property type="evidence" value="ECO:0007669"/>
    <property type="project" value="InterPro"/>
</dbReference>
<organism evidence="2">
    <name type="scientific">Castellaniella ginsengisoli</name>
    <dbReference type="NCBI Taxonomy" id="546114"/>
    <lineage>
        <taxon>Bacteria</taxon>
        <taxon>Pseudomonadati</taxon>
        <taxon>Pseudomonadota</taxon>
        <taxon>Betaproteobacteria</taxon>
        <taxon>Burkholderiales</taxon>
        <taxon>Alcaligenaceae</taxon>
        <taxon>Castellaniella</taxon>
    </lineage>
</organism>
<dbReference type="InterPro" id="IPR007554">
    <property type="entry name" value="Glycerophosphate_synth"/>
</dbReference>
<evidence type="ECO:0000313" key="4">
    <source>
        <dbReference type="EMBL" id="XDJ84839.1"/>
    </source>
</evidence>
<reference evidence="2" key="1">
    <citation type="submission" date="2024-05" db="EMBL/GenBank/DDBJ databases">
        <authorList>
            <person name="Luo Y.-C."/>
            <person name="Nicholds J."/>
            <person name="Mortimer T."/>
            <person name="Maboni G."/>
        </authorList>
    </citation>
    <scope>NUCLEOTIDE SEQUENCE</scope>
    <source>
        <strain evidence="4">140124</strain>
        <strain evidence="3">145849</strain>
        <strain evidence="2">145850</strain>
        <strain evidence="1">145852</strain>
    </source>
</reference>
<dbReference type="EMBL" id="CP158261">
    <property type="protein sequence ID" value="XDJ67626.1"/>
    <property type="molecule type" value="Genomic_DNA"/>
</dbReference>
<dbReference type="EMBL" id="CP158259">
    <property type="protein sequence ID" value="XDJ60881.1"/>
    <property type="molecule type" value="Genomic_DNA"/>
</dbReference>
<sequence>MLTFRLHHFGFLIAIYGFRLDPAAFKEIHNGLFLRSLSDGLDFKRPIKYKTLGFGRRRYLNSRMIFLEGCRSAYIRMGGNGNSYLTIRETVISDQNIYQFKIFIAWLLSYIFRFLPRRFKPILLYEKKSSKYEESASMLFERLVEYGYREVKFILSKPAADSLVIDRKYRNQIIIKGSLRHYIAFFLCKTFISTESPAHAIDLRVANPYALEKLARRKFDFVFLQHGVSYMISLGAKERRNFRPGKIFPDNTKVVVSSQLEADEFRVNAGFLERNIYVTGLPKFDHKVRFSQHDKIMIMPTWRPWDYNLIALDVRNSSYYRMCVEIVGSVPDELKEKVILMPHPLIMDSLRDTDLSSYLTDLSYEHALRSASILITDYSSIAYDAFNRGCVVVFWWKEKDECMAKYGGDLMLTEENAFGPVCFCGEQLRGVISEQYGREVGDEYFRKFREIVNDFGSNSTDLLIEKIIKDGLLRRRRAFIEVGRNSVI</sequence>
<dbReference type="InterPro" id="IPR043148">
    <property type="entry name" value="TagF_C"/>
</dbReference>
<evidence type="ECO:0000313" key="3">
    <source>
        <dbReference type="EMBL" id="XDJ67626.1"/>
    </source>
</evidence>
<dbReference type="GO" id="GO:0047355">
    <property type="term" value="F:CDP-glycerol glycerophosphotransferase activity"/>
    <property type="evidence" value="ECO:0007669"/>
    <property type="project" value="InterPro"/>
</dbReference>
<dbReference type="AlphaFoldDB" id="A0AB39EBE9"/>